<dbReference type="SUPFAM" id="SSF56300">
    <property type="entry name" value="Metallo-dependent phosphatases"/>
    <property type="match status" value="1"/>
</dbReference>
<sequence>MTPVRREGEEELAFIWRACEQREELGWTWPELAEFLNDTLGHQLTECSYRKTYQAAKAYYEKVFSKMQARDVTEALRERRIELAKEKQRLRDERTQYGQYIRQEARLEQKLSHLEEIIQSRGEKILPAAFFDCEKVGGTTEKELLVLLSDWHIGLSFHNDYGQFNTNIATERLRELFWEIKQIQEAHGYEVCHVAILGDMISGGIHQSLRVSESENLIEQIQSASEMLAGFIGQLCSLFAKVDAVSVAGNHTRLDPNKDKAIKSERYDDLIAWYVKAALGHVQNFKMLPGIDNSLATMEICGKRYAFAHGDNDVITQNGMGKLAFMLGEIPYAVCVGHKHFPMYTEVNDVKVLQGGSLCGSGDDYTVSKRLTGDPCQCLAVCSKEGVKEFIPVYLAQKI</sequence>
<proteinExistence type="predicted"/>
<dbReference type="Gene3D" id="3.60.21.10">
    <property type="match status" value="1"/>
</dbReference>
<name>A0A8S5MI60_9CAUD</name>
<evidence type="ECO:0000313" key="1">
    <source>
        <dbReference type="EMBL" id="DAD81902.1"/>
    </source>
</evidence>
<protein>
    <submittedName>
        <fullName evidence="1">DNA polymerase II small subunit</fullName>
    </submittedName>
</protein>
<accession>A0A8S5MI60</accession>
<reference evidence="1" key="1">
    <citation type="journal article" date="2021" name="Proc. Natl. Acad. Sci. U.S.A.">
        <title>A Catalog of Tens of Thousands of Viruses from Human Metagenomes Reveals Hidden Associations with Chronic Diseases.</title>
        <authorList>
            <person name="Tisza M.J."/>
            <person name="Buck C.B."/>
        </authorList>
    </citation>
    <scope>NUCLEOTIDE SEQUENCE</scope>
    <source>
        <strain evidence="1">CtAvK3</strain>
    </source>
</reference>
<dbReference type="EMBL" id="BK014910">
    <property type="protein sequence ID" value="DAD81902.1"/>
    <property type="molecule type" value="Genomic_DNA"/>
</dbReference>
<dbReference type="InterPro" id="IPR029052">
    <property type="entry name" value="Metallo-depent_PP-like"/>
</dbReference>
<organism evidence="1">
    <name type="scientific">Siphoviridae sp. ctAvK3</name>
    <dbReference type="NCBI Taxonomy" id="2826184"/>
    <lineage>
        <taxon>Viruses</taxon>
        <taxon>Duplodnaviria</taxon>
        <taxon>Heunggongvirae</taxon>
        <taxon>Uroviricota</taxon>
        <taxon>Caudoviricetes</taxon>
    </lineage>
</organism>